<feature type="region of interest" description="Disordered" evidence="1">
    <location>
        <begin position="1"/>
        <end position="79"/>
    </location>
</feature>
<organism evidence="2 3">
    <name type="scientific">Punctularia strigosozonata (strain HHB-11173)</name>
    <name type="common">White-rot fungus</name>
    <dbReference type="NCBI Taxonomy" id="741275"/>
    <lineage>
        <taxon>Eukaryota</taxon>
        <taxon>Fungi</taxon>
        <taxon>Dikarya</taxon>
        <taxon>Basidiomycota</taxon>
        <taxon>Agaricomycotina</taxon>
        <taxon>Agaricomycetes</taxon>
        <taxon>Corticiales</taxon>
        <taxon>Punctulariaceae</taxon>
        <taxon>Punctularia</taxon>
    </lineage>
</organism>
<dbReference type="KEGG" id="psq:PUNSTDRAFT_137951"/>
<dbReference type="RefSeq" id="XP_007387669.1">
    <property type="nucleotide sequence ID" value="XM_007387607.1"/>
</dbReference>
<name>R7S5Y3_PUNST</name>
<protein>
    <submittedName>
        <fullName evidence="2">Uncharacterized protein</fullName>
    </submittedName>
</protein>
<gene>
    <name evidence="2" type="ORF">PUNSTDRAFT_137951</name>
</gene>
<keyword evidence="3" id="KW-1185">Reference proteome</keyword>
<accession>R7S5Y3</accession>
<dbReference type="GeneID" id="18879957"/>
<dbReference type="OrthoDB" id="2560792at2759"/>
<dbReference type="Proteomes" id="UP000054196">
    <property type="component" value="Unassembled WGS sequence"/>
</dbReference>
<evidence type="ECO:0000313" key="2">
    <source>
        <dbReference type="EMBL" id="EIN05266.1"/>
    </source>
</evidence>
<sequence>MQTRLLHAADAKFPENQLGSEHGKAPETPSKENPGNVYPKSDPEPAPAHSIPGTGGSGGESQMRGDQGVPAEKGGLYSD</sequence>
<reference evidence="3" key="1">
    <citation type="journal article" date="2012" name="Science">
        <title>The Paleozoic origin of enzymatic lignin decomposition reconstructed from 31 fungal genomes.</title>
        <authorList>
            <person name="Floudas D."/>
            <person name="Binder M."/>
            <person name="Riley R."/>
            <person name="Barry K."/>
            <person name="Blanchette R.A."/>
            <person name="Henrissat B."/>
            <person name="Martinez A.T."/>
            <person name="Otillar R."/>
            <person name="Spatafora J.W."/>
            <person name="Yadav J.S."/>
            <person name="Aerts A."/>
            <person name="Benoit I."/>
            <person name="Boyd A."/>
            <person name="Carlson A."/>
            <person name="Copeland A."/>
            <person name="Coutinho P.M."/>
            <person name="de Vries R.P."/>
            <person name="Ferreira P."/>
            <person name="Findley K."/>
            <person name="Foster B."/>
            <person name="Gaskell J."/>
            <person name="Glotzer D."/>
            <person name="Gorecki P."/>
            <person name="Heitman J."/>
            <person name="Hesse C."/>
            <person name="Hori C."/>
            <person name="Igarashi K."/>
            <person name="Jurgens J.A."/>
            <person name="Kallen N."/>
            <person name="Kersten P."/>
            <person name="Kohler A."/>
            <person name="Kuees U."/>
            <person name="Kumar T.K.A."/>
            <person name="Kuo A."/>
            <person name="LaButti K."/>
            <person name="Larrondo L.F."/>
            <person name="Lindquist E."/>
            <person name="Ling A."/>
            <person name="Lombard V."/>
            <person name="Lucas S."/>
            <person name="Lundell T."/>
            <person name="Martin R."/>
            <person name="McLaughlin D.J."/>
            <person name="Morgenstern I."/>
            <person name="Morin E."/>
            <person name="Murat C."/>
            <person name="Nagy L.G."/>
            <person name="Nolan M."/>
            <person name="Ohm R.A."/>
            <person name="Patyshakuliyeva A."/>
            <person name="Rokas A."/>
            <person name="Ruiz-Duenas F.J."/>
            <person name="Sabat G."/>
            <person name="Salamov A."/>
            <person name="Samejima M."/>
            <person name="Schmutz J."/>
            <person name="Slot J.C."/>
            <person name="St John F."/>
            <person name="Stenlid J."/>
            <person name="Sun H."/>
            <person name="Sun S."/>
            <person name="Syed K."/>
            <person name="Tsang A."/>
            <person name="Wiebenga A."/>
            <person name="Young D."/>
            <person name="Pisabarro A."/>
            <person name="Eastwood D.C."/>
            <person name="Martin F."/>
            <person name="Cullen D."/>
            <person name="Grigoriev I.V."/>
            <person name="Hibbett D.S."/>
        </authorList>
    </citation>
    <scope>NUCLEOTIDE SEQUENCE [LARGE SCALE GENOMIC DNA]</scope>
    <source>
        <strain evidence="3">HHB-11173 SS5</strain>
    </source>
</reference>
<proteinExistence type="predicted"/>
<evidence type="ECO:0000313" key="3">
    <source>
        <dbReference type="Proteomes" id="UP000054196"/>
    </source>
</evidence>
<dbReference type="EMBL" id="JH687551">
    <property type="protein sequence ID" value="EIN05266.1"/>
    <property type="molecule type" value="Genomic_DNA"/>
</dbReference>
<dbReference type="AlphaFoldDB" id="R7S5Y3"/>
<dbReference type="HOGENOM" id="CLU_2607162_0_0_1"/>
<evidence type="ECO:0000256" key="1">
    <source>
        <dbReference type="SAM" id="MobiDB-lite"/>
    </source>
</evidence>